<comment type="caution">
    <text evidence="3">The sequence shown here is derived from an EMBL/GenBank/DDBJ whole genome shotgun (WGS) entry which is preliminary data.</text>
</comment>
<dbReference type="Proteomes" id="UP000306628">
    <property type="component" value="Unassembled WGS sequence"/>
</dbReference>
<keyword evidence="3" id="KW-0547">Nucleotide-binding</keyword>
<evidence type="ECO:0000313" key="4">
    <source>
        <dbReference type="Proteomes" id="UP000306628"/>
    </source>
</evidence>
<dbReference type="EMBL" id="VCKX01000002">
    <property type="protein sequence ID" value="TMR39609.1"/>
    <property type="molecule type" value="Genomic_DNA"/>
</dbReference>
<reference evidence="3 4" key="1">
    <citation type="submission" date="2019-05" db="EMBL/GenBank/DDBJ databases">
        <title>Draft genome sequence of Nonomuraea zeae DSM 100528.</title>
        <authorList>
            <person name="Saricaoglu S."/>
            <person name="Isik K."/>
        </authorList>
    </citation>
    <scope>NUCLEOTIDE SEQUENCE [LARGE SCALE GENOMIC DNA]</scope>
    <source>
        <strain evidence="3 4">DSM 100528</strain>
    </source>
</reference>
<proteinExistence type="predicted"/>
<gene>
    <name evidence="3" type="ORF">ETD85_00935</name>
</gene>
<dbReference type="Gene3D" id="3.40.50.300">
    <property type="entry name" value="P-loop containing nucleotide triphosphate hydrolases"/>
    <property type="match status" value="2"/>
</dbReference>
<dbReference type="AlphaFoldDB" id="A0A5S4H3M4"/>
<organism evidence="3 4">
    <name type="scientific">Nonomuraea zeae</name>
    <dbReference type="NCBI Taxonomy" id="1642303"/>
    <lineage>
        <taxon>Bacteria</taxon>
        <taxon>Bacillati</taxon>
        <taxon>Actinomycetota</taxon>
        <taxon>Actinomycetes</taxon>
        <taxon>Streptosporangiales</taxon>
        <taxon>Streptosporangiaceae</taxon>
        <taxon>Nonomuraea</taxon>
    </lineage>
</organism>
<dbReference type="SUPFAM" id="SSF52540">
    <property type="entry name" value="P-loop containing nucleoside triphosphate hydrolases"/>
    <property type="match status" value="1"/>
</dbReference>
<feature type="region of interest" description="Disordered" evidence="1">
    <location>
        <begin position="1"/>
        <end position="41"/>
    </location>
</feature>
<dbReference type="InterPro" id="IPR027417">
    <property type="entry name" value="P-loop_NTPase"/>
</dbReference>
<dbReference type="RefSeq" id="WP_138687635.1">
    <property type="nucleotide sequence ID" value="NZ_JBHSAZ010000112.1"/>
</dbReference>
<keyword evidence="3" id="KW-0067">ATP-binding</keyword>
<dbReference type="InterPro" id="IPR002789">
    <property type="entry name" value="HerA_central"/>
</dbReference>
<dbReference type="InterPro" id="IPR008571">
    <property type="entry name" value="HerA-like"/>
</dbReference>
<evidence type="ECO:0000259" key="2">
    <source>
        <dbReference type="Pfam" id="PF01935"/>
    </source>
</evidence>
<feature type="compositionally biased region" description="Basic and acidic residues" evidence="1">
    <location>
        <begin position="1"/>
        <end position="17"/>
    </location>
</feature>
<feature type="region of interest" description="Disordered" evidence="1">
    <location>
        <begin position="545"/>
        <end position="583"/>
    </location>
</feature>
<dbReference type="Pfam" id="PF01935">
    <property type="entry name" value="DUF87"/>
    <property type="match status" value="1"/>
</dbReference>
<dbReference type="PANTHER" id="PTHR42957:SF1">
    <property type="entry name" value="HELICASE MJ1565-RELATED"/>
    <property type="match status" value="1"/>
</dbReference>
<sequence length="583" mass="63392">MESANERGEGSEDKPGDEYTGPVVPWLIPGTGKGSEEVLDGSIVDRPVREGEQAGTSDDDYELLGTVISDGDSPTFQEIHFRLTADQAVSPGEFVAVEGRDRQGSLGCWVLCRVLNVHEINPHEDPQSATVRDVLPFDSTYATEGESTVIYRLVRCEPIEELPVVGRNVGDPTEIRTLPRAGDAVVRARPGMVTAAMGFPADPDDGLHMGSLHGEGSIPVTLDKGAVQRHILIVGGIGSGKSYTRGVLGEELHRLGAPQVNIDVNGEMIEAALQMGGINVKPGAGFTLPLGSLTREDLLDAVSGVNRGTNIETLIGYTFDVLRREIGQGRRGAFSVDDLVEELGRQAPHLKMEDARTLRPAEQRVKALERLDYIGRRFDWVGTLRPGAFVNIDCRGRLLGDLRVIVAAVARDLQDLARQKKIPFTVLSIDEFHLVAPNDDKIVSTQVLREIARIGRHYRLGLVLTTQSPADVDRSVLKRLLTRFVHAIEPDQLESLRGIFADAPAEMIRSLPKLPQGVCVLTGVAETVRHAAVVDVRERVTAHGGATPDAFGDLRERGWPGKKPLSDILDQDRRENGDDGHVS</sequence>
<accession>A0A5S4H3M4</accession>
<evidence type="ECO:0000313" key="3">
    <source>
        <dbReference type="EMBL" id="TMR39609.1"/>
    </source>
</evidence>
<feature type="compositionally biased region" description="Basic and acidic residues" evidence="1">
    <location>
        <begin position="570"/>
        <end position="583"/>
    </location>
</feature>
<dbReference type="GO" id="GO:0005524">
    <property type="term" value="F:ATP binding"/>
    <property type="evidence" value="ECO:0007669"/>
    <property type="project" value="UniProtKB-KW"/>
</dbReference>
<evidence type="ECO:0000256" key="1">
    <source>
        <dbReference type="SAM" id="MobiDB-lite"/>
    </source>
</evidence>
<keyword evidence="4" id="KW-1185">Reference proteome</keyword>
<feature type="domain" description="Helicase HerA central" evidence="2">
    <location>
        <begin position="208"/>
        <end position="411"/>
    </location>
</feature>
<dbReference type="OrthoDB" id="9806951at2"/>
<dbReference type="PANTHER" id="PTHR42957">
    <property type="entry name" value="HELICASE MJ1565-RELATED"/>
    <property type="match status" value="1"/>
</dbReference>
<protein>
    <submittedName>
        <fullName evidence="3">ATP-binding protein</fullName>
    </submittedName>
</protein>
<name>A0A5S4H3M4_9ACTN</name>